<dbReference type="EMBL" id="UINC01003921">
    <property type="protein sequence ID" value="SVA10362.1"/>
    <property type="molecule type" value="Genomic_DNA"/>
</dbReference>
<evidence type="ECO:0000313" key="1">
    <source>
        <dbReference type="EMBL" id="SVA10362.1"/>
    </source>
</evidence>
<gene>
    <name evidence="1" type="ORF">METZ01_LOCUS63216</name>
</gene>
<sequence length="95" mass="11266">MNFTDKITYHFLKTISKVIGKFSLRNQVVISQHIASILYHYIPKRKKVAIKNLKTAFPEYSDIWIQNTLKKCYKFLSYNFIQFLAFPKSTDSIKI</sequence>
<protein>
    <submittedName>
        <fullName evidence="1">Uncharacterized protein</fullName>
    </submittedName>
</protein>
<reference evidence="1" key="1">
    <citation type="submission" date="2018-05" db="EMBL/GenBank/DDBJ databases">
        <authorList>
            <person name="Lanie J.A."/>
            <person name="Ng W.-L."/>
            <person name="Kazmierczak K.M."/>
            <person name="Andrzejewski T.M."/>
            <person name="Davidsen T.M."/>
            <person name="Wayne K.J."/>
            <person name="Tettelin H."/>
            <person name="Glass J.I."/>
            <person name="Rusch D."/>
            <person name="Podicherti R."/>
            <person name="Tsui H.-C.T."/>
            <person name="Winkler M.E."/>
        </authorList>
    </citation>
    <scope>NUCLEOTIDE SEQUENCE</scope>
</reference>
<organism evidence="1">
    <name type="scientific">marine metagenome</name>
    <dbReference type="NCBI Taxonomy" id="408172"/>
    <lineage>
        <taxon>unclassified sequences</taxon>
        <taxon>metagenomes</taxon>
        <taxon>ecological metagenomes</taxon>
    </lineage>
</organism>
<feature type="non-terminal residue" evidence="1">
    <location>
        <position position="95"/>
    </location>
</feature>
<dbReference type="AlphaFoldDB" id="A0A381T2D5"/>
<accession>A0A381T2D5</accession>
<name>A0A381T2D5_9ZZZZ</name>
<proteinExistence type="predicted"/>